<dbReference type="AlphaFoldDB" id="A0ABD2PSG1"/>
<proteinExistence type="predicted"/>
<organism evidence="1 2">
    <name type="scientific">Cichlidogyrus casuarinus</name>
    <dbReference type="NCBI Taxonomy" id="1844966"/>
    <lineage>
        <taxon>Eukaryota</taxon>
        <taxon>Metazoa</taxon>
        <taxon>Spiralia</taxon>
        <taxon>Lophotrochozoa</taxon>
        <taxon>Platyhelminthes</taxon>
        <taxon>Monogenea</taxon>
        <taxon>Monopisthocotylea</taxon>
        <taxon>Dactylogyridea</taxon>
        <taxon>Ancyrocephalidae</taxon>
        <taxon>Cichlidogyrus</taxon>
    </lineage>
</organism>
<gene>
    <name evidence="1" type="primary">SFXN1_2</name>
    <name evidence="1" type="ORF">Ciccas_011245</name>
</gene>
<name>A0ABD2PSG1_9PLAT</name>
<evidence type="ECO:0000313" key="1">
    <source>
        <dbReference type="EMBL" id="KAL3310194.1"/>
    </source>
</evidence>
<keyword evidence="2" id="KW-1185">Reference proteome</keyword>
<sequence length="187" mass="21298">MSPDGMIPVAIIDGSVITGLNALILRIKNLINSGDFIEDINVLSEVTAGNVFFSWLAENLRNISLYLTWLNNSEETRKIYEKRHAFPVSAALRYIDKRAYTSYLKSIDWNSKSINSILKIFEGICVAIAERIGTGEYILGRDKPGKCDSLLYGYWKVFKEFGNYFSSLHDTMSKYPSIEQLFVNMQK</sequence>
<protein>
    <submittedName>
        <fullName evidence="1">Sideroflexin-1</fullName>
    </submittedName>
</protein>
<dbReference type="Proteomes" id="UP001626550">
    <property type="component" value="Unassembled WGS sequence"/>
</dbReference>
<dbReference type="EMBL" id="JBJKFK010003164">
    <property type="protein sequence ID" value="KAL3310194.1"/>
    <property type="molecule type" value="Genomic_DNA"/>
</dbReference>
<comment type="caution">
    <text evidence="1">The sequence shown here is derived from an EMBL/GenBank/DDBJ whole genome shotgun (WGS) entry which is preliminary data.</text>
</comment>
<accession>A0ABD2PSG1</accession>
<evidence type="ECO:0000313" key="2">
    <source>
        <dbReference type="Proteomes" id="UP001626550"/>
    </source>
</evidence>
<reference evidence="1 2" key="1">
    <citation type="submission" date="2024-11" db="EMBL/GenBank/DDBJ databases">
        <title>Adaptive evolution of stress response genes in parasites aligns with host niche diversity.</title>
        <authorList>
            <person name="Hahn C."/>
            <person name="Resl P."/>
        </authorList>
    </citation>
    <scope>NUCLEOTIDE SEQUENCE [LARGE SCALE GENOMIC DNA]</scope>
    <source>
        <strain evidence="1">EGGRZ-B1_66</strain>
        <tissue evidence="1">Body</tissue>
    </source>
</reference>